<organism evidence="8 9">
    <name type="scientific">Lactuca saligna</name>
    <name type="common">Willowleaf lettuce</name>
    <dbReference type="NCBI Taxonomy" id="75948"/>
    <lineage>
        <taxon>Eukaryota</taxon>
        <taxon>Viridiplantae</taxon>
        <taxon>Streptophyta</taxon>
        <taxon>Embryophyta</taxon>
        <taxon>Tracheophyta</taxon>
        <taxon>Spermatophyta</taxon>
        <taxon>Magnoliopsida</taxon>
        <taxon>eudicotyledons</taxon>
        <taxon>Gunneridae</taxon>
        <taxon>Pentapetalae</taxon>
        <taxon>asterids</taxon>
        <taxon>campanulids</taxon>
        <taxon>Asterales</taxon>
        <taxon>Asteraceae</taxon>
        <taxon>Cichorioideae</taxon>
        <taxon>Cichorieae</taxon>
        <taxon>Lactucinae</taxon>
        <taxon>Lactuca</taxon>
    </lineage>
</organism>
<accession>A0AA36E8J8</accession>
<dbReference type="AlphaFoldDB" id="A0AA36E8J8"/>
<evidence type="ECO:0000256" key="6">
    <source>
        <dbReference type="SAM" id="Phobius"/>
    </source>
</evidence>
<sequence length="153" mass="16529">MAVFFGGPDKLSAFLTRPTILGIVVDPCAAVLVFIITRLLCTGIKDSLLAQGIITTINNCSLAFHHSSWWIHRFQDSMGGYKVPGGYFPYGANRVLAGSATVFFSYDGFDAITSTAEEVKNPQRDVSTVVIGLVPCSQLDPDTLSPLLLLVME</sequence>
<evidence type="ECO:0000256" key="3">
    <source>
        <dbReference type="ARBA" id="ARBA00022692"/>
    </source>
</evidence>
<dbReference type="GO" id="GO:0016020">
    <property type="term" value="C:membrane"/>
    <property type="evidence" value="ECO:0007669"/>
    <property type="project" value="UniProtKB-SubCell"/>
</dbReference>
<keyword evidence="4 6" id="KW-1133">Transmembrane helix</keyword>
<protein>
    <recommendedName>
        <fullName evidence="7">Amino acid permease/ SLC12A domain-containing protein</fullName>
    </recommendedName>
</protein>
<name>A0AA36E8J8_LACSI</name>
<evidence type="ECO:0000256" key="5">
    <source>
        <dbReference type="ARBA" id="ARBA00023136"/>
    </source>
</evidence>
<dbReference type="InterPro" id="IPR004841">
    <property type="entry name" value="AA-permease/SLC12A_dom"/>
</dbReference>
<dbReference type="Gene3D" id="1.20.1740.10">
    <property type="entry name" value="Amino acid/polyamine transporter I"/>
    <property type="match status" value="1"/>
</dbReference>
<comment type="subcellular location">
    <subcellularLocation>
        <location evidence="1">Membrane</location>
        <topology evidence="1">Multi-pass membrane protein</topology>
    </subcellularLocation>
</comment>
<dbReference type="EMBL" id="OX465081">
    <property type="protein sequence ID" value="CAI9285190.1"/>
    <property type="molecule type" value="Genomic_DNA"/>
</dbReference>
<comment type="similarity">
    <text evidence="2">Belongs to the amino acid-polyamine-organocation (APC) superfamily. Cationic amino acid transporter (CAT) (TC 2.A.3.3) family.</text>
</comment>
<keyword evidence="5 6" id="KW-0472">Membrane</keyword>
<evidence type="ECO:0000256" key="4">
    <source>
        <dbReference type="ARBA" id="ARBA00022989"/>
    </source>
</evidence>
<proteinExistence type="inferred from homology"/>
<dbReference type="PANTHER" id="PTHR43243">
    <property type="entry name" value="INNER MEMBRANE TRANSPORTER YGJI-RELATED"/>
    <property type="match status" value="1"/>
</dbReference>
<feature type="domain" description="Amino acid permease/ SLC12A" evidence="7">
    <location>
        <begin position="81"/>
        <end position="131"/>
    </location>
</feature>
<dbReference type="Pfam" id="PF00324">
    <property type="entry name" value="AA_permease"/>
    <property type="match status" value="1"/>
</dbReference>
<dbReference type="Proteomes" id="UP001177003">
    <property type="component" value="Chromosome 5"/>
</dbReference>
<gene>
    <name evidence="8" type="ORF">LSALG_LOCUS24673</name>
</gene>
<keyword evidence="3 6" id="KW-0812">Transmembrane</keyword>
<evidence type="ECO:0000259" key="7">
    <source>
        <dbReference type="Pfam" id="PF00324"/>
    </source>
</evidence>
<feature type="transmembrane region" description="Helical" evidence="6">
    <location>
        <begin position="20"/>
        <end position="41"/>
    </location>
</feature>
<evidence type="ECO:0000313" key="9">
    <source>
        <dbReference type="Proteomes" id="UP001177003"/>
    </source>
</evidence>
<dbReference type="PANTHER" id="PTHR43243:SF15">
    <property type="entry name" value="CATIONIC AMINO ACID TRANSPORTER 4, VACUOLAR"/>
    <property type="match status" value="1"/>
</dbReference>
<evidence type="ECO:0000313" key="8">
    <source>
        <dbReference type="EMBL" id="CAI9285190.1"/>
    </source>
</evidence>
<evidence type="ECO:0000256" key="2">
    <source>
        <dbReference type="ARBA" id="ARBA00008572"/>
    </source>
</evidence>
<dbReference type="GO" id="GO:0015171">
    <property type="term" value="F:amino acid transmembrane transporter activity"/>
    <property type="evidence" value="ECO:0007669"/>
    <property type="project" value="TreeGrafter"/>
</dbReference>
<evidence type="ECO:0000256" key="1">
    <source>
        <dbReference type="ARBA" id="ARBA00004141"/>
    </source>
</evidence>
<keyword evidence="9" id="KW-1185">Reference proteome</keyword>
<reference evidence="8" key="1">
    <citation type="submission" date="2023-04" db="EMBL/GenBank/DDBJ databases">
        <authorList>
            <person name="Vijverberg K."/>
            <person name="Xiong W."/>
            <person name="Schranz E."/>
        </authorList>
    </citation>
    <scope>NUCLEOTIDE SEQUENCE</scope>
</reference>